<organism evidence="1">
    <name type="scientific">Aeromonas sp. 19NY04SH05-1</name>
    <dbReference type="NCBI Taxonomy" id="2920537"/>
    <lineage>
        <taxon>Bacteria</taxon>
        <taxon>Pseudomonadati</taxon>
        <taxon>Pseudomonadota</taxon>
        <taxon>Gammaproteobacteria</taxon>
        <taxon>Aeromonadales</taxon>
        <taxon>Aeromonadaceae</taxon>
        <taxon>Aeromonas</taxon>
    </lineage>
</organism>
<name>A0AAU6T884_9GAMM</name>
<sequence>MKGNALDMLSEVGEFTLDYFLKEGVLKDFPLIGSVLKILQAGNDISNLIFAKKLQAFISKLNEHDITAVDENILDKEKLSELGCELIFIIDNAQNVNRAEWLAQAVIGLSEKRYDVDTFQRLINVIQRYSPPLSKCMGSYYADISMGFDEDYQYELSNLGLLKHNPIYITQYHVTNLGKAMWYVLEKSGEIERLSKNK</sequence>
<proteinExistence type="predicted"/>
<gene>
    <name evidence="1" type="ORF">MRK42_20035</name>
</gene>
<dbReference type="RefSeq" id="WP_268855508.1">
    <property type="nucleotide sequence ID" value="NZ_CP095328.1"/>
</dbReference>
<accession>A0AAU6T884</accession>
<dbReference type="AlphaFoldDB" id="A0AAU6T884"/>
<dbReference type="EMBL" id="CP095328">
    <property type="protein sequence ID" value="XAG41231.1"/>
    <property type="molecule type" value="Genomic_DNA"/>
</dbReference>
<evidence type="ECO:0000313" key="1">
    <source>
        <dbReference type="EMBL" id="XAG41231.1"/>
    </source>
</evidence>
<reference evidence="1" key="1">
    <citation type="submission" date="2022-03" db="EMBL/GenBank/DDBJ databases">
        <title>Sea Food Isolates.</title>
        <authorList>
            <person name="Li C."/>
        </authorList>
    </citation>
    <scope>NUCLEOTIDE SEQUENCE</scope>
    <source>
        <strain evidence="1">19NY04SH05-1</strain>
    </source>
</reference>
<protein>
    <submittedName>
        <fullName evidence="1">Uncharacterized protein</fullName>
    </submittedName>
</protein>